<gene>
    <name evidence="2" type="ORF">PCOR1329_LOCUS37146</name>
</gene>
<proteinExistence type="predicted"/>
<accession>A0ABN9TAF3</accession>
<feature type="region of interest" description="Disordered" evidence="1">
    <location>
        <begin position="101"/>
        <end position="145"/>
    </location>
</feature>
<dbReference type="Proteomes" id="UP001189429">
    <property type="component" value="Unassembled WGS sequence"/>
</dbReference>
<dbReference type="EMBL" id="CAUYUJ010014507">
    <property type="protein sequence ID" value="CAK0842125.1"/>
    <property type="molecule type" value="Genomic_DNA"/>
</dbReference>
<name>A0ABN9TAF3_9DINO</name>
<feature type="region of interest" description="Disordered" evidence="1">
    <location>
        <begin position="237"/>
        <end position="287"/>
    </location>
</feature>
<feature type="compositionally biased region" description="Basic and acidic residues" evidence="1">
    <location>
        <begin position="241"/>
        <end position="263"/>
    </location>
</feature>
<feature type="region of interest" description="Disordered" evidence="1">
    <location>
        <begin position="1"/>
        <end position="31"/>
    </location>
</feature>
<feature type="region of interest" description="Disordered" evidence="1">
    <location>
        <begin position="354"/>
        <end position="438"/>
    </location>
</feature>
<keyword evidence="3" id="KW-1185">Reference proteome</keyword>
<comment type="caution">
    <text evidence="2">The sequence shown here is derived from an EMBL/GenBank/DDBJ whole genome shotgun (WGS) entry which is preliminary data.</text>
</comment>
<organism evidence="2 3">
    <name type="scientific">Prorocentrum cordatum</name>
    <dbReference type="NCBI Taxonomy" id="2364126"/>
    <lineage>
        <taxon>Eukaryota</taxon>
        <taxon>Sar</taxon>
        <taxon>Alveolata</taxon>
        <taxon>Dinophyceae</taxon>
        <taxon>Prorocentrales</taxon>
        <taxon>Prorocentraceae</taxon>
        <taxon>Prorocentrum</taxon>
    </lineage>
</organism>
<evidence type="ECO:0000313" key="2">
    <source>
        <dbReference type="EMBL" id="CAK0842125.1"/>
    </source>
</evidence>
<reference evidence="2" key="1">
    <citation type="submission" date="2023-10" db="EMBL/GenBank/DDBJ databases">
        <authorList>
            <person name="Chen Y."/>
            <person name="Shah S."/>
            <person name="Dougan E. K."/>
            <person name="Thang M."/>
            <person name="Chan C."/>
        </authorList>
    </citation>
    <scope>NUCLEOTIDE SEQUENCE [LARGE SCALE GENOMIC DNA]</scope>
</reference>
<sequence length="705" mass="76111">MANASGEFVTKPDFCDYGNQMDRGPVDQEKLTEAKDMSRAIHEVASNLGFNQLSMEKALKDVAGDGASIKLRGRFIDEWATEQSKRGGGPQWFKALGIFGEGEHEDGDEDPRPLVSKRPAAACPGSVSDDDSAKTRKRIKAKSGGSSIVEVAGPAAVSSPPNPDEGDFECGFDAEMQCAWRKKINGGKKAVIEFSEDVWVPELAKRCDPAMAKFPSGYAREMLMCTVAMWQNGEDQVPAATDKEKKDKPSEKEKKDKPSEKGKSPQQQGEEFETATGAGEKKKLRWETQKGDDVVSVNFIWDGPKGSQKQRLCRVQENGENFFNINCKRFDSEEDAMGFMKNRALRYAAGAITEEEAEQEKKHYIDQRAPRTAEEKPNAARKKPRTTEEKPKVADGVQTPPPARPRCPSPQPRISAGEAGAVHSQSERELEGDLTQSGVMAKSKGSNEIAGGVHSPLPEQPAPAALVEDIPSRAGQDGRAEEFAVVGGHVRAEGLTDNEHSTDGGCDPTQQARSQDVDAALAPFDGEQAHSTTIQQRFAAPYAFERAQPLQGDEAPSEQPAPSDAGGTCEKLDVDAAVDTTGEAEESEGLAQLIRTQGERAADIQRQMNVTKAESALLAEADRLMQRFRPGGVFGAHGDGPPVDADGSAAAKPPSLVNAEKMLMERFLKMQGGAQDEDDAEDKLDGMLEEALKVHTDAALESAFA</sequence>
<protein>
    <submittedName>
        <fullName evidence="2">Uncharacterized protein</fullName>
    </submittedName>
</protein>
<feature type="region of interest" description="Disordered" evidence="1">
    <location>
        <begin position="632"/>
        <end position="652"/>
    </location>
</feature>
<feature type="region of interest" description="Disordered" evidence="1">
    <location>
        <begin position="545"/>
        <end position="571"/>
    </location>
</feature>
<feature type="region of interest" description="Disordered" evidence="1">
    <location>
        <begin position="495"/>
        <end position="515"/>
    </location>
</feature>
<evidence type="ECO:0000313" key="3">
    <source>
        <dbReference type="Proteomes" id="UP001189429"/>
    </source>
</evidence>
<feature type="compositionally biased region" description="Pro residues" evidence="1">
    <location>
        <begin position="399"/>
        <end position="411"/>
    </location>
</feature>
<feature type="compositionally biased region" description="Basic and acidic residues" evidence="1">
    <location>
        <begin position="359"/>
        <end position="378"/>
    </location>
</feature>
<evidence type="ECO:0000256" key="1">
    <source>
        <dbReference type="SAM" id="MobiDB-lite"/>
    </source>
</evidence>